<evidence type="ECO:0000256" key="2">
    <source>
        <dbReference type="ARBA" id="ARBA00022692"/>
    </source>
</evidence>
<dbReference type="Proteomes" id="UP001286456">
    <property type="component" value="Unassembled WGS sequence"/>
</dbReference>
<keyword evidence="4 6" id="KW-0472">Membrane</keyword>
<keyword evidence="3 6" id="KW-1133">Transmembrane helix</keyword>
<feature type="transmembrane region" description="Helical" evidence="6">
    <location>
        <begin position="32"/>
        <end position="53"/>
    </location>
</feature>
<name>A0AAE0ML93_9PEZI</name>
<feature type="transmembrane region" description="Helical" evidence="6">
    <location>
        <begin position="59"/>
        <end position="81"/>
    </location>
</feature>
<feature type="compositionally biased region" description="Pro residues" evidence="5">
    <location>
        <begin position="273"/>
        <end position="282"/>
    </location>
</feature>
<gene>
    <name evidence="8" type="ORF">B0T19DRAFT_437373</name>
</gene>
<keyword evidence="9" id="KW-1185">Reference proteome</keyword>
<proteinExistence type="predicted"/>
<evidence type="ECO:0000256" key="4">
    <source>
        <dbReference type="ARBA" id="ARBA00023136"/>
    </source>
</evidence>
<feature type="transmembrane region" description="Helical" evidence="6">
    <location>
        <begin position="141"/>
        <end position="166"/>
    </location>
</feature>
<evidence type="ECO:0000256" key="1">
    <source>
        <dbReference type="ARBA" id="ARBA00004141"/>
    </source>
</evidence>
<reference evidence="8" key="2">
    <citation type="submission" date="2023-06" db="EMBL/GenBank/DDBJ databases">
        <authorList>
            <consortium name="Lawrence Berkeley National Laboratory"/>
            <person name="Haridas S."/>
            <person name="Hensen N."/>
            <person name="Bonometti L."/>
            <person name="Westerberg I."/>
            <person name="Brannstrom I.O."/>
            <person name="Guillou S."/>
            <person name="Cros-Aarteil S."/>
            <person name="Calhoun S."/>
            <person name="Kuo A."/>
            <person name="Mondo S."/>
            <person name="Pangilinan J."/>
            <person name="Riley R."/>
            <person name="Labutti K."/>
            <person name="Andreopoulos B."/>
            <person name="Lipzen A."/>
            <person name="Chen C."/>
            <person name="Yanf M."/>
            <person name="Daum C."/>
            <person name="Ng V."/>
            <person name="Clum A."/>
            <person name="Steindorff A."/>
            <person name="Ohm R."/>
            <person name="Martin F."/>
            <person name="Silar P."/>
            <person name="Natvig D."/>
            <person name="Lalanne C."/>
            <person name="Gautier V."/>
            <person name="Ament-Velasquez S.L."/>
            <person name="Kruys A."/>
            <person name="Hutchinson M.I."/>
            <person name="Powell A.J."/>
            <person name="Barry K."/>
            <person name="Miller A.N."/>
            <person name="Grigoriev I.V."/>
            <person name="Debuchy R."/>
            <person name="Gladieux P."/>
            <person name="Thoren M.H."/>
            <person name="Johannesson H."/>
        </authorList>
    </citation>
    <scope>NUCLEOTIDE SEQUENCE</scope>
    <source>
        <strain evidence="8">SMH4131-1</strain>
    </source>
</reference>
<dbReference type="PANTHER" id="PTHR37451">
    <property type="entry name" value="MARVEL DOMAIN"/>
    <property type="match status" value="1"/>
</dbReference>
<reference evidence="8" key="1">
    <citation type="journal article" date="2023" name="Mol. Phylogenet. Evol.">
        <title>Genome-scale phylogeny and comparative genomics of the fungal order Sordariales.</title>
        <authorList>
            <person name="Hensen N."/>
            <person name="Bonometti L."/>
            <person name="Westerberg I."/>
            <person name="Brannstrom I.O."/>
            <person name="Guillou S."/>
            <person name="Cros-Aarteil S."/>
            <person name="Calhoun S."/>
            <person name="Haridas S."/>
            <person name="Kuo A."/>
            <person name="Mondo S."/>
            <person name="Pangilinan J."/>
            <person name="Riley R."/>
            <person name="LaButti K."/>
            <person name="Andreopoulos B."/>
            <person name="Lipzen A."/>
            <person name="Chen C."/>
            <person name="Yan M."/>
            <person name="Daum C."/>
            <person name="Ng V."/>
            <person name="Clum A."/>
            <person name="Steindorff A."/>
            <person name="Ohm R.A."/>
            <person name="Martin F."/>
            <person name="Silar P."/>
            <person name="Natvig D.O."/>
            <person name="Lalanne C."/>
            <person name="Gautier V."/>
            <person name="Ament-Velasquez S.L."/>
            <person name="Kruys A."/>
            <person name="Hutchinson M.I."/>
            <person name="Powell A.J."/>
            <person name="Barry K."/>
            <person name="Miller A.N."/>
            <person name="Grigoriev I.V."/>
            <person name="Debuchy R."/>
            <person name="Gladieux P."/>
            <person name="Hiltunen Thoren M."/>
            <person name="Johannesson H."/>
        </authorList>
    </citation>
    <scope>NUCLEOTIDE SEQUENCE</scope>
    <source>
        <strain evidence="8">SMH4131-1</strain>
    </source>
</reference>
<dbReference type="Pfam" id="PF01284">
    <property type="entry name" value="MARVEL"/>
    <property type="match status" value="1"/>
</dbReference>
<sequence length="291" mass="31837">MSAAAPSKYSAVRLAGREHIPIYPNGFIALRIVQLVFAVIVIGLAAFGIYYLAFDGDCFILAVGIMTLITSIYHIVAWFGAPNIFNYWAVLSLDILLLIMWLSSFALLASQVAWFFAVTNYSYSYDYYSSYSYSSTRGDNIVASCLAAAAGLGGLEFALHIVSLSIHSVMLHRHRAAGLHCTPGTPPGPANGGAAAEKPAVFPNYPQQVPQPAPAYMAAQQPYAVPQQPQYPQYQQPQQQYYAQPQQTLAPLAPQQTGGSFVPQQQPQQQQQPPLPMQPPAQQPYQQQPQQ</sequence>
<dbReference type="GO" id="GO:0016020">
    <property type="term" value="C:membrane"/>
    <property type="evidence" value="ECO:0007669"/>
    <property type="project" value="UniProtKB-SubCell"/>
</dbReference>
<evidence type="ECO:0000256" key="5">
    <source>
        <dbReference type="SAM" id="MobiDB-lite"/>
    </source>
</evidence>
<comment type="caution">
    <text evidence="8">The sequence shown here is derived from an EMBL/GenBank/DDBJ whole genome shotgun (WGS) entry which is preliminary data.</text>
</comment>
<organism evidence="8 9">
    <name type="scientific">Cercophora scortea</name>
    <dbReference type="NCBI Taxonomy" id="314031"/>
    <lineage>
        <taxon>Eukaryota</taxon>
        <taxon>Fungi</taxon>
        <taxon>Dikarya</taxon>
        <taxon>Ascomycota</taxon>
        <taxon>Pezizomycotina</taxon>
        <taxon>Sordariomycetes</taxon>
        <taxon>Sordariomycetidae</taxon>
        <taxon>Sordariales</taxon>
        <taxon>Lasiosphaeriaceae</taxon>
        <taxon>Cercophora</taxon>
    </lineage>
</organism>
<dbReference type="AlphaFoldDB" id="A0AAE0ML93"/>
<accession>A0AAE0ML93</accession>
<feature type="domain" description="MARVEL" evidence="7">
    <location>
        <begin position="28"/>
        <end position="164"/>
    </location>
</feature>
<keyword evidence="2 6" id="KW-0812">Transmembrane</keyword>
<feature type="compositionally biased region" description="Low complexity" evidence="5">
    <location>
        <begin position="227"/>
        <end position="272"/>
    </location>
</feature>
<feature type="region of interest" description="Disordered" evidence="5">
    <location>
        <begin position="227"/>
        <end position="291"/>
    </location>
</feature>
<dbReference type="PANTHER" id="PTHR37451:SF4">
    <property type="entry name" value="MARVEL DOMAIN-CONTAINING PROTEIN"/>
    <property type="match status" value="1"/>
</dbReference>
<dbReference type="EMBL" id="JAUEPO010000001">
    <property type="protein sequence ID" value="KAK3336632.1"/>
    <property type="molecule type" value="Genomic_DNA"/>
</dbReference>
<evidence type="ECO:0000256" key="3">
    <source>
        <dbReference type="ARBA" id="ARBA00022989"/>
    </source>
</evidence>
<evidence type="ECO:0000313" key="8">
    <source>
        <dbReference type="EMBL" id="KAK3336632.1"/>
    </source>
</evidence>
<dbReference type="InterPro" id="IPR008253">
    <property type="entry name" value="Marvel"/>
</dbReference>
<protein>
    <recommendedName>
        <fullName evidence="7">MARVEL domain-containing protein</fullName>
    </recommendedName>
</protein>
<feature type="transmembrane region" description="Helical" evidence="6">
    <location>
        <begin position="93"/>
        <end position="121"/>
    </location>
</feature>
<evidence type="ECO:0000313" key="9">
    <source>
        <dbReference type="Proteomes" id="UP001286456"/>
    </source>
</evidence>
<evidence type="ECO:0000256" key="6">
    <source>
        <dbReference type="SAM" id="Phobius"/>
    </source>
</evidence>
<evidence type="ECO:0000259" key="7">
    <source>
        <dbReference type="Pfam" id="PF01284"/>
    </source>
</evidence>
<comment type="subcellular location">
    <subcellularLocation>
        <location evidence="1">Membrane</location>
        <topology evidence="1">Multi-pass membrane protein</topology>
    </subcellularLocation>
</comment>